<evidence type="ECO:0000259" key="2">
    <source>
        <dbReference type="Pfam" id="PF00296"/>
    </source>
</evidence>
<dbReference type="PANTHER" id="PTHR43244">
    <property type="match status" value="1"/>
</dbReference>
<accession>A0AAW9R6P2</accession>
<dbReference type="InterPro" id="IPR011251">
    <property type="entry name" value="Luciferase-like_dom"/>
</dbReference>
<evidence type="ECO:0000256" key="1">
    <source>
        <dbReference type="ARBA" id="ARBA00023002"/>
    </source>
</evidence>
<proteinExistence type="predicted"/>
<keyword evidence="4" id="KW-1185">Reference proteome</keyword>
<dbReference type="PANTHER" id="PTHR43244:SF1">
    <property type="entry name" value="5,10-METHYLENETETRAHYDROMETHANOPTERIN REDUCTASE"/>
    <property type="match status" value="1"/>
</dbReference>
<dbReference type="RefSeq" id="WP_354693818.1">
    <property type="nucleotide sequence ID" value="NZ_JAZHOG010000001.1"/>
</dbReference>
<feature type="domain" description="Luciferase-like" evidence="2">
    <location>
        <begin position="14"/>
        <end position="309"/>
    </location>
</feature>
<evidence type="ECO:0000313" key="4">
    <source>
        <dbReference type="Proteomes" id="UP001359886"/>
    </source>
</evidence>
<keyword evidence="1 3" id="KW-0560">Oxidoreductase</keyword>
<evidence type="ECO:0000313" key="3">
    <source>
        <dbReference type="EMBL" id="MEJ8566500.1"/>
    </source>
</evidence>
<dbReference type="AlphaFoldDB" id="A0AAW9R6P2"/>
<protein>
    <submittedName>
        <fullName evidence="3">LLM class flavin-dependent oxidoreductase</fullName>
        <ecNumber evidence="3">1.-.-.-</ecNumber>
    </submittedName>
</protein>
<comment type="caution">
    <text evidence="3">The sequence shown here is derived from an EMBL/GenBank/DDBJ whole genome shotgun (WGS) entry which is preliminary data.</text>
</comment>
<dbReference type="Pfam" id="PF00296">
    <property type="entry name" value="Bac_luciferase"/>
    <property type="match status" value="1"/>
</dbReference>
<dbReference type="InterPro" id="IPR036661">
    <property type="entry name" value="Luciferase-like_sf"/>
</dbReference>
<dbReference type="SUPFAM" id="SSF51679">
    <property type="entry name" value="Bacterial luciferase-like"/>
    <property type="match status" value="1"/>
</dbReference>
<gene>
    <name evidence="3" type="ORF">V3330_02575</name>
</gene>
<dbReference type="Proteomes" id="UP001359886">
    <property type="component" value="Unassembled WGS sequence"/>
</dbReference>
<dbReference type="EMBL" id="JAZHOG010000001">
    <property type="protein sequence ID" value="MEJ8566500.1"/>
    <property type="molecule type" value="Genomic_DNA"/>
</dbReference>
<reference evidence="3 4" key="1">
    <citation type="submission" date="2024-02" db="EMBL/GenBank/DDBJ databases">
        <title>A novel Wenzhouxiangellaceae bacterium, isolated from coastal sediments.</title>
        <authorList>
            <person name="Du Z.-J."/>
            <person name="Ye Y.-Q."/>
            <person name="Zhang X.-Y."/>
        </authorList>
    </citation>
    <scope>NUCLEOTIDE SEQUENCE [LARGE SCALE GENOMIC DNA]</scope>
    <source>
        <strain evidence="3 4">CH-27</strain>
    </source>
</reference>
<name>A0AAW9R6P2_9GAMM</name>
<dbReference type="EC" id="1.-.-.-" evidence="3"/>
<dbReference type="CDD" id="cd01097">
    <property type="entry name" value="Tetrahydromethanopterin_reductase"/>
    <property type="match status" value="1"/>
</dbReference>
<sequence>MSTKFSIDLNGNYPAGEYVRLARLAEDLGFDEVHVVDDLGFRPAWPLLALIAANTRRIGIGPWLVSPRIVHPAYHAANLAEIDELSDGRAVFCIGRGGFMGALGLDEPDKPLTMLRESVGLIRRLLAGDLDAFEGSVFQAQEGLGLHFEPRRSRVPLLVGTWGPQTAKMAGEVADGFLASCLTDREYYRMLVESFEAGAAKAGRDGTSLEKAVSPLCCISHDRELAFELMRRKLPAMLQHLYPLTARAGIDPADVPREAYNVKALDRSRPVPEHGLALTEDQVRFFSTVGTPADVIPQVEGLIEAGATHIAFSGLLGPVPDEAIRLLASEVVPRFR</sequence>
<dbReference type="InterPro" id="IPR050564">
    <property type="entry name" value="F420-G6PD/mer"/>
</dbReference>
<dbReference type="GO" id="GO:0016705">
    <property type="term" value="F:oxidoreductase activity, acting on paired donors, with incorporation or reduction of molecular oxygen"/>
    <property type="evidence" value="ECO:0007669"/>
    <property type="project" value="InterPro"/>
</dbReference>
<dbReference type="Gene3D" id="3.20.20.30">
    <property type="entry name" value="Luciferase-like domain"/>
    <property type="match status" value="1"/>
</dbReference>
<organism evidence="3 4">
    <name type="scientific">Elongatibacter sediminis</name>
    <dbReference type="NCBI Taxonomy" id="3119006"/>
    <lineage>
        <taxon>Bacteria</taxon>
        <taxon>Pseudomonadati</taxon>
        <taxon>Pseudomonadota</taxon>
        <taxon>Gammaproteobacteria</taxon>
        <taxon>Chromatiales</taxon>
        <taxon>Wenzhouxiangellaceae</taxon>
        <taxon>Elongatibacter</taxon>
    </lineage>
</organism>